<organism evidence="2 3">
    <name type="scientific">Dyella acidisoli</name>
    <dbReference type="NCBI Taxonomy" id="1867834"/>
    <lineage>
        <taxon>Bacteria</taxon>
        <taxon>Pseudomonadati</taxon>
        <taxon>Pseudomonadota</taxon>
        <taxon>Gammaproteobacteria</taxon>
        <taxon>Lysobacterales</taxon>
        <taxon>Rhodanobacteraceae</taxon>
        <taxon>Dyella</taxon>
    </lineage>
</organism>
<keyword evidence="3" id="KW-1185">Reference proteome</keyword>
<feature type="transmembrane region" description="Helical" evidence="1">
    <location>
        <begin position="6"/>
        <end position="22"/>
    </location>
</feature>
<gene>
    <name evidence="2" type="ORF">GCM10007901_26810</name>
</gene>
<feature type="transmembrane region" description="Helical" evidence="1">
    <location>
        <begin position="58"/>
        <end position="76"/>
    </location>
</feature>
<evidence type="ECO:0000256" key="1">
    <source>
        <dbReference type="SAM" id="Phobius"/>
    </source>
</evidence>
<dbReference type="EMBL" id="BSOB01000024">
    <property type="protein sequence ID" value="GLQ93730.1"/>
    <property type="molecule type" value="Genomic_DNA"/>
</dbReference>
<comment type="caution">
    <text evidence="2">The sequence shown here is derived from an EMBL/GenBank/DDBJ whole genome shotgun (WGS) entry which is preliminary data.</text>
</comment>
<evidence type="ECO:0000313" key="3">
    <source>
        <dbReference type="Proteomes" id="UP001156670"/>
    </source>
</evidence>
<protein>
    <submittedName>
        <fullName evidence="2">Uncharacterized protein</fullName>
    </submittedName>
</protein>
<name>A0ABQ5XPQ6_9GAMM</name>
<reference evidence="3" key="1">
    <citation type="journal article" date="2019" name="Int. J. Syst. Evol. Microbiol.">
        <title>The Global Catalogue of Microorganisms (GCM) 10K type strain sequencing project: providing services to taxonomists for standard genome sequencing and annotation.</title>
        <authorList>
            <consortium name="The Broad Institute Genomics Platform"/>
            <consortium name="The Broad Institute Genome Sequencing Center for Infectious Disease"/>
            <person name="Wu L."/>
            <person name="Ma J."/>
        </authorList>
    </citation>
    <scope>NUCLEOTIDE SEQUENCE [LARGE SCALE GENOMIC DNA]</scope>
    <source>
        <strain evidence="3">NBRC 111980</strain>
    </source>
</reference>
<feature type="transmembrane region" description="Helical" evidence="1">
    <location>
        <begin position="34"/>
        <end position="52"/>
    </location>
</feature>
<evidence type="ECO:0000313" key="2">
    <source>
        <dbReference type="EMBL" id="GLQ93730.1"/>
    </source>
</evidence>
<keyword evidence="1" id="KW-1133">Transmembrane helix</keyword>
<proteinExistence type="predicted"/>
<sequence>MDFLKSPILLTLICAYTYYVLGAYEAQQGNRNHGILWAALSIVVSFVVAYLFKGGWGALLIMQVLLFFGIAVFRALRES</sequence>
<keyword evidence="1" id="KW-0472">Membrane</keyword>
<keyword evidence="1" id="KW-0812">Transmembrane</keyword>
<dbReference type="Proteomes" id="UP001156670">
    <property type="component" value="Unassembled WGS sequence"/>
</dbReference>
<accession>A0ABQ5XPQ6</accession>